<dbReference type="AlphaFoldDB" id="A0A810Q3N5"/>
<sequence length="255" mass="25685">MNWKETFYTGKREHPQEKKPASLTALLMPSLLGVAMCLVCLCSLTWAWFTATQNSGVQPIQSATATVTASLNNTALGELKVGEPCSLNGTGPLTLHMAGDAQYAYVVIKVGDTEYHTDYLTATEDYTITVNESGAALTLCWGKQDSLPGTAVGNGGSIGTAQQEPSDTPDEQPAVNGDSQQTTDAAVPGADDANTGDQSGSNETPGSENGGSTGNGSGEQGSDSGTGSDTGAGGSTGGDAGTGDTSNGTDGTTGE</sequence>
<reference evidence="3" key="1">
    <citation type="submission" date="2020-09" db="EMBL/GenBank/DDBJ databases">
        <title>New species isolated from human feces.</title>
        <authorList>
            <person name="Kitahara M."/>
            <person name="Shigeno Y."/>
            <person name="Shime M."/>
            <person name="Matsumoto Y."/>
            <person name="Nakamura S."/>
            <person name="Motooka D."/>
            <person name="Fukuoka S."/>
            <person name="Nishikawa H."/>
            <person name="Benno Y."/>
        </authorList>
    </citation>
    <scope>NUCLEOTIDE SEQUENCE</scope>
    <source>
        <strain evidence="3">MM50</strain>
    </source>
</reference>
<organism evidence="3 4">
    <name type="scientific">Vescimonas coprocola</name>
    <dbReference type="NCBI Taxonomy" id="2714355"/>
    <lineage>
        <taxon>Bacteria</taxon>
        <taxon>Bacillati</taxon>
        <taxon>Bacillota</taxon>
        <taxon>Clostridia</taxon>
        <taxon>Eubacteriales</taxon>
        <taxon>Oscillospiraceae</taxon>
        <taxon>Vescimonas</taxon>
    </lineage>
</organism>
<dbReference type="RefSeq" id="WP_213541150.1">
    <property type="nucleotide sequence ID" value="NZ_AP023418.1"/>
</dbReference>
<feature type="compositionally biased region" description="Gly residues" evidence="1">
    <location>
        <begin position="228"/>
        <end position="241"/>
    </location>
</feature>
<protein>
    <submittedName>
        <fullName evidence="3">Uncharacterized protein</fullName>
    </submittedName>
</protein>
<keyword evidence="2" id="KW-0472">Membrane</keyword>
<accession>A0A810Q3N5</accession>
<keyword evidence="2" id="KW-0812">Transmembrane</keyword>
<keyword evidence="2" id="KW-1133">Transmembrane helix</keyword>
<feature type="transmembrane region" description="Helical" evidence="2">
    <location>
        <begin position="21"/>
        <end position="49"/>
    </location>
</feature>
<evidence type="ECO:0000256" key="2">
    <source>
        <dbReference type="SAM" id="Phobius"/>
    </source>
</evidence>
<dbReference type="EMBL" id="AP023418">
    <property type="protein sequence ID" value="BCK82594.1"/>
    <property type="molecule type" value="Genomic_DNA"/>
</dbReference>
<evidence type="ECO:0000256" key="1">
    <source>
        <dbReference type="SAM" id="MobiDB-lite"/>
    </source>
</evidence>
<feature type="compositionally biased region" description="Low complexity" evidence="1">
    <location>
        <begin position="242"/>
        <end position="255"/>
    </location>
</feature>
<gene>
    <name evidence="3" type="ORF">MM50RIKEN_23570</name>
</gene>
<keyword evidence="4" id="KW-1185">Reference proteome</keyword>
<feature type="compositionally biased region" description="Polar residues" evidence="1">
    <location>
        <begin position="195"/>
        <end position="205"/>
    </location>
</feature>
<dbReference type="KEGG" id="vcop:MM50RIKEN_23570"/>
<feature type="compositionally biased region" description="Gly residues" evidence="1">
    <location>
        <begin position="208"/>
        <end position="219"/>
    </location>
</feature>
<evidence type="ECO:0000313" key="3">
    <source>
        <dbReference type="EMBL" id="BCK82594.1"/>
    </source>
</evidence>
<proteinExistence type="predicted"/>
<evidence type="ECO:0000313" key="4">
    <source>
        <dbReference type="Proteomes" id="UP000681035"/>
    </source>
</evidence>
<feature type="region of interest" description="Disordered" evidence="1">
    <location>
        <begin position="151"/>
        <end position="255"/>
    </location>
</feature>
<name>A0A810Q3N5_9FIRM</name>
<dbReference type="Proteomes" id="UP000681035">
    <property type="component" value="Chromosome"/>
</dbReference>